<sequence length="255" mass="29321">MANLKNHSRFSISDFGFLVFWISVILVTASFFGNYYYEERHIDRLIDNIHWTVSYVCAAALAWFGYFSAEGGIHRFRLWFALGLTANALGQLSWAIQVYLDYYIIPTPSDYLFPWVAPCFVIGYSIIVIECDRNRIRTAVLDALGLITAILTFSLALYLPQREGVGIPQLLPLINHPVSFLTAAALGVLLIPLLRLQPDKSWFFSYSVWEERDFVGCYGTRFLSCRFLRMEPCSMRVFRFRFNFGVRGLDLGTQI</sequence>
<protein>
    <submittedName>
        <fullName evidence="2">Uncharacterized protein</fullName>
    </submittedName>
</protein>
<evidence type="ECO:0000313" key="2">
    <source>
        <dbReference type="EMBL" id="EQA60579.1"/>
    </source>
</evidence>
<keyword evidence="1" id="KW-0472">Membrane</keyword>
<organism evidence="2 3">
    <name type="scientific">Leptospira alexanderi serovar Manhao 3 str. L 60</name>
    <dbReference type="NCBI Taxonomy" id="1049759"/>
    <lineage>
        <taxon>Bacteria</taxon>
        <taxon>Pseudomonadati</taxon>
        <taxon>Spirochaetota</taxon>
        <taxon>Spirochaetia</taxon>
        <taxon>Leptospirales</taxon>
        <taxon>Leptospiraceae</taxon>
        <taxon>Leptospira</taxon>
    </lineage>
</organism>
<dbReference type="AlphaFoldDB" id="V6I5B5"/>
<feature type="transmembrane region" description="Helical" evidence="1">
    <location>
        <begin position="112"/>
        <end position="131"/>
    </location>
</feature>
<feature type="transmembrane region" description="Helical" evidence="1">
    <location>
        <begin position="49"/>
        <end position="66"/>
    </location>
</feature>
<dbReference type="Proteomes" id="UP000018747">
    <property type="component" value="Unassembled WGS sequence"/>
</dbReference>
<gene>
    <name evidence="2" type="ORF">LEP1GSC062_4118</name>
</gene>
<evidence type="ECO:0000256" key="1">
    <source>
        <dbReference type="SAM" id="Phobius"/>
    </source>
</evidence>
<accession>V6I5B5</accession>
<dbReference type="EMBL" id="AHMT02000060">
    <property type="protein sequence ID" value="EQA60579.1"/>
    <property type="molecule type" value="Genomic_DNA"/>
</dbReference>
<keyword evidence="1" id="KW-0812">Transmembrane</keyword>
<name>V6I5B5_9LEPT</name>
<feature type="transmembrane region" description="Helical" evidence="1">
    <location>
        <begin position="138"/>
        <end position="158"/>
    </location>
</feature>
<reference evidence="2" key="1">
    <citation type="submission" date="2013-05" db="EMBL/GenBank/DDBJ databases">
        <authorList>
            <person name="Harkins D.M."/>
            <person name="Durkin A.S."/>
            <person name="Brinkac L.M."/>
            <person name="Haft D.H."/>
            <person name="Selengut J.D."/>
            <person name="Sanka R."/>
            <person name="DePew J."/>
            <person name="Purushe J."/>
            <person name="Hartskeerl R.A."/>
            <person name="Ahmed A."/>
            <person name="van der Linden H."/>
            <person name="Goris M.G.A."/>
            <person name="Vinetz J.M."/>
            <person name="Sutton G.G."/>
            <person name="Nierman W.C."/>
            <person name="Fouts D.E."/>
        </authorList>
    </citation>
    <scope>NUCLEOTIDE SEQUENCE [LARGE SCALE GENOMIC DNA]</scope>
    <source>
        <strain evidence="2">L 60</strain>
    </source>
</reference>
<comment type="caution">
    <text evidence="2">The sequence shown here is derived from an EMBL/GenBank/DDBJ whole genome shotgun (WGS) entry which is preliminary data.</text>
</comment>
<keyword evidence="1" id="KW-1133">Transmembrane helix</keyword>
<evidence type="ECO:0000313" key="3">
    <source>
        <dbReference type="Proteomes" id="UP000018747"/>
    </source>
</evidence>
<proteinExistence type="predicted"/>
<keyword evidence="3" id="KW-1185">Reference proteome</keyword>
<feature type="transmembrane region" description="Helical" evidence="1">
    <location>
        <begin position="178"/>
        <end position="196"/>
    </location>
</feature>
<feature type="transmembrane region" description="Helical" evidence="1">
    <location>
        <begin position="12"/>
        <end position="37"/>
    </location>
</feature>